<accession>A0A6J0NCX9</accession>
<dbReference type="AlphaFoldDB" id="A0A6J0NCX9"/>
<organism evidence="1 2">
    <name type="scientific">Raphanus sativus</name>
    <name type="common">Radish</name>
    <name type="synonym">Raphanus raphanistrum var. sativus</name>
    <dbReference type="NCBI Taxonomy" id="3726"/>
    <lineage>
        <taxon>Eukaryota</taxon>
        <taxon>Viridiplantae</taxon>
        <taxon>Streptophyta</taxon>
        <taxon>Embryophyta</taxon>
        <taxon>Tracheophyta</taxon>
        <taxon>Spermatophyta</taxon>
        <taxon>Magnoliopsida</taxon>
        <taxon>eudicotyledons</taxon>
        <taxon>Gunneridae</taxon>
        <taxon>Pentapetalae</taxon>
        <taxon>rosids</taxon>
        <taxon>malvids</taxon>
        <taxon>Brassicales</taxon>
        <taxon>Brassicaceae</taxon>
        <taxon>Brassiceae</taxon>
        <taxon>Raphanus</taxon>
    </lineage>
</organism>
<reference evidence="2" key="2">
    <citation type="submission" date="2025-08" db="UniProtKB">
        <authorList>
            <consortium name="RefSeq"/>
        </authorList>
    </citation>
    <scope>IDENTIFICATION</scope>
    <source>
        <tissue evidence="2">Leaf</tissue>
    </source>
</reference>
<dbReference type="KEGG" id="rsz:108853475"/>
<evidence type="ECO:0000313" key="1">
    <source>
        <dbReference type="Proteomes" id="UP000504610"/>
    </source>
</evidence>
<dbReference type="PANTHER" id="PTHR33148">
    <property type="entry name" value="PLASTID MOVEMENT IMPAIRED PROTEIN-RELATED"/>
    <property type="match status" value="1"/>
</dbReference>
<dbReference type="GeneID" id="108853475"/>
<gene>
    <name evidence="2" type="primary">LOC108853475</name>
</gene>
<protein>
    <submittedName>
        <fullName evidence="2">Uncharacterized protein At1g66480</fullName>
    </submittedName>
</protein>
<dbReference type="PANTHER" id="PTHR33148:SF39">
    <property type="entry name" value="GENOME ASSEMBLY, CHROMOSOME: A04"/>
    <property type="match status" value="1"/>
</dbReference>
<dbReference type="RefSeq" id="XP_018482390.2">
    <property type="nucleotide sequence ID" value="XM_018626888.2"/>
</dbReference>
<name>A0A6J0NCX9_RAPSA</name>
<dbReference type="OrthoDB" id="676555at2759"/>
<dbReference type="Pfam" id="PF14009">
    <property type="entry name" value="PADRE"/>
    <property type="match status" value="1"/>
</dbReference>
<sequence>MGNIIMVRKKKAKVMKIDGDTFRLQTPARVSDATKEYPGFVLFDSDSVKRYGVRVKPLEPNHILVPNKTYFLVELPNLPTDVVAEEGHMSNKLPFRRVMSGIHVSAKERLEMLMLSRRAVSDVALARSDGGNEIGPGQTRVRLKLPRSQIMKLMGESQDAPEVTERIIALYRESSREIQGGRDSNDFRWELGAEDLKNNYKAREKHVSFAENGGRGEIYLIKTETFCWT</sequence>
<evidence type="ECO:0000313" key="2">
    <source>
        <dbReference type="RefSeq" id="XP_018482390.2"/>
    </source>
</evidence>
<proteinExistence type="predicted"/>
<dbReference type="InterPro" id="IPR025322">
    <property type="entry name" value="PADRE_dom"/>
</dbReference>
<keyword evidence="1" id="KW-1185">Reference proteome</keyword>
<reference evidence="1" key="1">
    <citation type="journal article" date="2019" name="Database">
        <title>The radish genome database (RadishGD): an integrated information resource for radish genomics.</title>
        <authorList>
            <person name="Yu H.J."/>
            <person name="Baek S."/>
            <person name="Lee Y.J."/>
            <person name="Cho A."/>
            <person name="Mun J.H."/>
        </authorList>
    </citation>
    <scope>NUCLEOTIDE SEQUENCE [LARGE SCALE GENOMIC DNA]</scope>
    <source>
        <strain evidence="1">cv. WK10039</strain>
    </source>
</reference>
<dbReference type="Proteomes" id="UP000504610">
    <property type="component" value="Chromosome 4"/>
</dbReference>